<evidence type="ECO:0000313" key="1">
    <source>
        <dbReference type="EMBL" id="TMP31379.1"/>
    </source>
</evidence>
<proteinExistence type="predicted"/>
<accession>A0A5S3WQX7</accession>
<organism evidence="1 2">
    <name type="scientific">Pseudoalteromonas rubra</name>
    <dbReference type="NCBI Taxonomy" id="43658"/>
    <lineage>
        <taxon>Bacteria</taxon>
        <taxon>Pseudomonadati</taxon>
        <taxon>Pseudomonadota</taxon>
        <taxon>Gammaproteobacteria</taxon>
        <taxon>Alteromonadales</taxon>
        <taxon>Pseudoalteromonadaceae</taxon>
        <taxon>Pseudoalteromonas</taxon>
    </lineage>
</organism>
<gene>
    <name evidence="1" type="ORF">CWB99_03740</name>
</gene>
<dbReference type="EMBL" id="PNCI01000008">
    <property type="protein sequence ID" value="TMP31379.1"/>
    <property type="molecule type" value="Genomic_DNA"/>
</dbReference>
<sequence length="81" mass="9261">MNNYIKVPLPKYTELTVELFNQAIRASSEWDEVTIIKSIDVHSTSLNLTLTKSNGELSTQEDKVSIHNILESLGFIYEYNL</sequence>
<name>A0A5S3WQX7_9GAMM</name>
<reference evidence="1 2" key="1">
    <citation type="submission" date="2018-01" db="EMBL/GenBank/DDBJ databases">
        <authorList>
            <person name="Paulsen S."/>
            <person name="Gram L.K."/>
        </authorList>
    </citation>
    <scope>NUCLEOTIDE SEQUENCE [LARGE SCALE GENOMIC DNA]</scope>
    <source>
        <strain evidence="1 2">S2676</strain>
    </source>
</reference>
<dbReference type="AlphaFoldDB" id="A0A5S3WQX7"/>
<comment type="caution">
    <text evidence="1">The sequence shown here is derived from an EMBL/GenBank/DDBJ whole genome shotgun (WGS) entry which is preliminary data.</text>
</comment>
<dbReference type="Proteomes" id="UP000310249">
    <property type="component" value="Unassembled WGS sequence"/>
</dbReference>
<reference evidence="2" key="2">
    <citation type="submission" date="2019-06" db="EMBL/GenBank/DDBJ databases">
        <title>Co-occurence of chitin degradation, pigmentation and bioactivity in marine Pseudoalteromonas.</title>
        <authorList>
            <person name="Sonnenschein E.C."/>
            <person name="Bech P.K."/>
        </authorList>
    </citation>
    <scope>NUCLEOTIDE SEQUENCE [LARGE SCALE GENOMIC DNA]</scope>
    <source>
        <strain evidence="2">S2676</strain>
    </source>
</reference>
<protein>
    <submittedName>
        <fullName evidence="1">Uncharacterized protein</fullName>
    </submittedName>
</protein>
<evidence type="ECO:0000313" key="2">
    <source>
        <dbReference type="Proteomes" id="UP000310249"/>
    </source>
</evidence>